<comment type="caution">
    <text evidence="2">The sequence shown here is derived from an EMBL/GenBank/DDBJ whole genome shotgun (WGS) entry which is preliminary data.</text>
</comment>
<keyword evidence="1" id="KW-0472">Membrane</keyword>
<protein>
    <submittedName>
        <fullName evidence="2">Uncharacterized protein</fullName>
    </submittedName>
</protein>
<organism evidence="2 3">
    <name type="scientific">Candidatus Falkowbacteria bacterium GW2011_GWF2_39_8</name>
    <dbReference type="NCBI Taxonomy" id="1618642"/>
    <lineage>
        <taxon>Bacteria</taxon>
        <taxon>Candidatus Falkowiibacteriota</taxon>
    </lineage>
</organism>
<reference evidence="2 3" key="1">
    <citation type="journal article" date="2015" name="Nature">
        <title>rRNA introns, odd ribosomes, and small enigmatic genomes across a large radiation of phyla.</title>
        <authorList>
            <person name="Brown C.T."/>
            <person name="Hug L.A."/>
            <person name="Thomas B.C."/>
            <person name="Sharon I."/>
            <person name="Castelle C.J."/>
            <person name="Singh A."/>
            <person name="Wilkins M.J."/>
            <person name="Williams K.H."/>
            <person name="Banfield J.F."/>
        </authorList>
    </citation>
    <scope>NUCLEOTIDE SEQUENCE [LARGE SCALE GENOMIC DNA]</scope>
</reference>
<evidence type="ECO:0000256" key="1">
    <source>
        <dbReference type="SAM" id="Phobius"/>
    </source>
</evidence>
<sequence length="118" mass="13239">MKKIIIGISLVATVILLMMTVYLYNKPKQVSVEPEQILQAESESQKVEQPEENTQRLEFQTDGFEKEIADEQPKKVLELEGVITAVNDSSVEVENRGVKTIIPLTGNEELIVRSPGKE</sequence>
<dbReference type="AlphaFoldDB" id="A0A0G0Q1K3"/>
<dbReference type="Proteomes" id="UP000034137">
    <property type="component" value="Unassembled WGS sequence"/>
</dbReference>
<dbReference type="EMBL" id="LBXO01000069">
    <property type="protein sequence ID" value="KKR31211.1"/>
    <property type="molecule type" value="Genomic_DNA"/>
</dbReference>
<feature type="transmembrane region" description="Helical" evidence="1">
    <location>
        <begin position="6"/>
        <end position="24"/>
    </location>
</feature>
<keyword evidence="1" id="KW-1133">Transmembrane helix</keyword>
<evidence type="ECO:0000313" key="3">
    <source>
        <dbReference type="Proteomes" id="UP000034137"/>
    </source>
</evidence>
<proteinExistence type="predicted"/>
<name>A0A0G0Q1K3_9BACT</name>
<evidence type="ECO:0000313" key="2">
    <source>
        <dbReference type="EMBL" id="KKR31211.1"/>
    </source>
</evidence>
<keyword evidence="1" id="KW-0812">Transmembrane</keyword>
<gene>
    <name evidence="2" type="ORF">UT64_C0069G0010</name>
</gene>
<accession>A0A0G0Q1K3</accession>